<dbReference type="Proteomes" id="UP001211173">
    <property type="component" value="Unassembled WGS sequence"/>
</dbReference>
<reference evidence="1" key="1">
    <citation type="submission" date="2023-01" db="EMBL/GenBank/DDBJ databases">
        <title>Human gut microbiome strain richness.</title>
        <authorList>
            <person name="Chen-Liaw A."/>
        </authorList>
    </citation>
    <scope>NUCLEOTIDE SEQUENCE</scope>
    <source>
        <strain evidence="2">1001287st1_F4_1001285I_161205</strain>
        <strain evidence="1">2225st1_A6_2225SCRN_200828</strain>
    </source>
</reference>
<sequence length="55" mass="5977">MDDIKLALLGDNGSSCSYQGRLSGGDGDAGGDGMKEHWKPVKGFEGKYIVCNWRR</sequence>
<organism evidence="1 3">
    <name type="scientific">Flavonifractor plautii</name>
    <name type="common">Fusobacterium plautii</name>
    <dbReference type="NCBI Taxonomy" id="292800"/>
    <lineage>
        <taxon>Bacteria</taxon>
        <taxon>Bacillati</taxon>
        <taxon>Bacillota</taxon>
        <taxon>Clostridia</taxon>
        <taxon>Eubacteriales</taxon>
        <taxon>Oscillospiraceae</taxon>
        <taxon>Flavonifractor</taxon>
    </lineage>
</organism>
<dbReference type="EMBL" id="JAQLWV010000115">
    <property type="protein sequence ID" value="MDB7936390.1"/>
    <property type="molecule type" value="Genomic_DNA"/>
</dbReference>
<accession>A0AAW6BWI3</accession>
<name>A0AAW6BWI3_FLAPL</name>
<dbReference type="RefSeq" id="WP_195384629.1">
    <property type="nucleotide sequence ID" value="NZ_BAABXT010000001.1"/>
</dbReference>
<protein>
    <submittedName>
        <fullName evidence="1">Uncharacterized protein</fullName>
    </submittedName>
</protein>
<gene>
    <name evidence="1" type="ORF">PND83_02200</name>
    <name evidence="2" type="ORF">PNE06_25275</name>
</gene>
<proteinExistence type="predicted"/>
<comment type="caution">
    <text evidence="1">The sequence shown here is derived from an EMBL/GenBank/DDBJ whole genome shotgun (WGS) entry which is preliminary data.</text>
</comment>
<evidence type="ECO:0000313" key="2">
    <source>
        <dbReference type="EMBL" id="MDB7936390.1"/>
    </source>
</evidence>
<dbReference type="Proteomes" id="UP001211006">
    <property type="component" value="Unassembled WGS sequence"/>
</dbReference>
<evidence type="ECO:0000313" key="3">
    <source>
        <dbReference type="Proteomes" id="UP001211006"/>
    </source>
</evidence>
<dbReference type="EMBL" id="JAQLWO010000002">
    <property type="protein sequence ID" value="MDB7904781.1"/>
    <property type="molecule type" value="Genomic_DNA"/>
</dbReference>
<evidence type="ECO:0000313" key="1">
    <source>
        <dbReference type="EMBL" id="MDB7904781.1"/>
    </source>
</evidence>
<dbReference type="AlphaFoldDB" id="A0AAW6BWI3"/>